<reference evidence="3" key="1">
    <citation type="submission" date="2020-05" db="EMBL/GenBank/DDBJ databases">
        <authorList>
            <person name="Chiriac C."/>
            <person name="Salcher M."/>
            <person name="Ghai R."/>
            <person name="Kavagutti S V."/>
        </authorList>
    </citation>
    <scope>NUCLEOTIDE SEQUENCE</scope>
</reference>
<organism evidence="3">
    <name type="scientific">uncultured Caudovirales phage</name>
    <dbReference type="NCBI Taxonomy" id="2100421"/>
    <lineage>
        <taxon>Viruses</taxon>
        <taxon>Duplodnaviria</taxon>
        <taxon>Heunggongvirae</taxon>
        <taxon>Uroviricota</taxon>
        <taxon>Caudoviricetes</taxon>
        <taxon>Peduoviridae</taxon>
        <taxon>Maltschvirus</taxon>
        <taxon>Maltschvirus maltsch</taxon>
    </lineage>
</organism>
<protein>
    <submittedName>
        <fullName evidence="3">Uncharacterized protein</fullName>
    </submittedName>
</protein>
<evidence type="ECO:0000313" key="3">
    <source>
        <dbReference type="EMBL" id="CAB5219179.1"/>
    </source>
</evidence>
<gene>
    <name evidence="3" type="ORF">UFOVP220_42</name>
    <name evidence="1" type="ORF">UFOVP26_46</name>
    <name evidence="2" type="ORF">UFOVP44_51</name>
</gene>
<accession>A0A6J7WM53</accession>
<sequence length="91" mass="10276">MRKLVQYCEQKNDWDAIFGRDARYNPYDLTQQDCERLANSLSGELSPENLTCDGELSYSQVKAKAQYLNGVVGELQAYAATKGFAVPEIDY</sequence>
<name>A0A6J7WM53_9CAUD</name>
<dbReference type="EMBL" id="LR796152">
    <property type="protein sequence ID" value="CAB4121923.1"/>
    <property type="molecule type" value="Genomic_DNA"/>
</dbReference>
<proteinExistence type="predicted"/>
<evidence type="ECO:0000313" key="2">
    <source>
        <dbReference type="EMBL" id="CAB4123768.1"/>
    </source>
</evidence>
<dbReference type="EMBL" id="LR798268">
    <property type="protein sequence ID" value="CAB5219179.1"/>
    <property type="molecule type" value="Genomic_DNA"/>
</dbReference>
<dbReference type="EMBL" id="LR796176">
    <property type="protein sequence ID" value="CAB4123768.1"/>
    <property type="molecule type" value="Genomic_DNA"/>
</dbReference>
<evidence type="ECO:0000313" key="1">
    <source>
        <dbReference type="EMBL" id="CAB4121923.1"/>
    </source>
</evidence>